<dbReference type="GO" id="GO:0016020">
    <property type="term" value="C:membrane"/>
    <property type="evidence" value="ECO:0007669"/>
    <property type="project" value="UniProtKB-SubCell"/>
</dbReference>
<dbReference type="GeneID" id="85386722"/>
<keyword evidence="2 5" id="KW-0812">Transmembrane</keyword>
<evidence type="ECO:0000313" key="6">
    <source>
        <dbReference type="EMBL" id="KAK1723139.1"/>
    </source>
</evidence>
<proteinExistence type="predicted"/>
<evidence type="ECO:0000256" key="3">
    <source>
        <dbReference type="ARBA" id="ARBA00022989"/>
    </source>
</evidence>
<dbReference type="SUPFAM" id="SSF144083">
    <property type="entry name" value="Magnesium transport protein CorA, transmembrane region"/>
    <property type="match status" value="1"/>
</dbReference>
<dbReference type="Gene3D" id="1.20.58.340">
    <property type="entry name" value="Magnesium transport protein CorA, transmembrane region"/>
    <property type="match status" value="1"/>
</dbReference>
<evidence type="ECO:0000313" key="7">
    <source>
        <dbReference type="Proteomes" id="UP001244207"/>
    </source>
</evidence>
<dbReference type="RefSeq" id="XP_060363194.1">
    <property type="nucleotide sequence ID" value="XM_060502823.1"/>
</dbReference>
<evidence type="ECO:0000256" key="2">
    <source>
        <dbReference type="ARBA" id="ARBA00022692"/>
    </source>
</evidence>
<dbReference type="InterPro" id="IPR045863">
    <property type="entry name" value="CorA_TM1_TM2"/>
</dbReference>
<dbReference type="Proteomes" id="UP001244207">
    <property type="component" value="Unassembled WGS sequence"/>
</dbReference>
<dbReference type="EMBL" id="JAHMHS010000069">
    <property type="protein sequence ID" value="KAK1723139.1"/>
    <property type="molecule type" value="Genomic_DNA"/>
</dbReference>
<keyword evidence="3 5" id="KW-1133">Transmembrane helix</keyword>
<name>A0AAD8UJY9_GLOAC</name>
<reference evidence="6" key="1">
    <citation type="submission" date="2021-12" db="EMBL/GenBank/DDBJ databases">
        <title>Comparative genomics, transcriptomics and evolutionary studies reveal genomic signatures of adaptation to plant cell wall in hemibiotrophic fungi.</title>
        <authorList>
            <consortium name="DOE Joint Genome Institute"/>
            <person name="Baroncelli R."/>
            <person name="Diaz J.F."/>
            <person name="Benocci T."/>
            <person name="Peng M."/>
            <person name="Battaglia E."/>
            <person name="Haridas S."/>
            <person name="Andreopoulos W."/>
            <person name="Labutti K."/>
            <person name="Pangilinan J."/>
            <person name="Floch G.L."/>
            <person name="Makela M.R."/>
            <person name="Henrissat B."/>
            <person name="Grigoriev I.V."/>
            <person name="Crouch J.A."/>
            <person name="De Vries R.P."/>
            <person name="Sukno S.A."/>
            <person name="Thon M.R."/>
        </authorList>
    </citation>
    <scope>NUCLEOTIDE SEQUENCE</scope>
    <source>
        <strain evidence="6">CBS 112980</strain>
    </source>
</reference>
<protein>
    <submittedName>
        <fullName evidence="6">Uncharacterized protein</fullName>
    </submittedName>
</protein>
<evidence type="ECO:0000256" key="1">
    <source>
        <dbReference type="ARBA" id="ARBA00004141"/>
    </source>
</evidence>
<organism evidence="6 7">
    <name type="scientific">Glomerella acutata</name>
    <name type="common">Colletotrichum acutatum</name>
    <dbReference type="NCBI Taxonomy" id="27357"/>
    <lineage>
        <taxon>Eukaryota</taxon>
        <taxon>Fungi</taxon>
        <taxon>Dikarya</taxon>
        <taxon>Ascomycota</taxon>
        <taxon>Pezizomycotina</taxon>
        <taxon>Sordariomycetes</taxon>
        <taxon>Hypocreomycetidae</taxon>
        <taxon>Glomerellales</taxon>
        <taxon>Glomerellaceae</taxon>
        <taxon>Colletotrichum</taxon>
        <taxon>Colletotrichum acutatum species complex</taxon>
    </lineage>
</organism>
<dbReference type="AlphaFoldDB" id="A0AAD8UJY9"/>
<gene>
    <name evidence="6" type="ORF">BDZ83DRAFT_396477</name>
</gene>
<keyword evidence="4 5" id="KW-0472">Membrane</keyword>
<evidence type="ECO:0000256" key="4">
    <source>
        <dbReference type="ARBA" id="ARBA00023136"/>
    </source>
</evidence>
<comment type="caution">
    <text evidence="6">The sequence shown here is derived from an EMBL/GenBank/DDBJ whole genome shotgun (WGS) entry which is preliminary data.</text>
</comment>
<sequence length="495" mass="56480">MSWLCRDPTIFEEDLEVLDFEPTESQLISIERQHNDRSERRCLASSRLNLILGGRAECPWEHDPSALSTLPWSYQIFSKVQRRFLVHSGIVRTINRNTSCIFSQMNFEWNLNDSKEKSLVYLCRTTASWPGDMALSVTFMPSTLTTNAVLFGCDLKKPDMYDDRMTLADIITSRLKNSDTPVFHPMMLPTILADVERDRQIELVREKLEQLGRRIDRIAFTKPAVKTLAMVRNEMGTLGDDEKTMSNPFGAHHLQQGMSTSSGSTTLIKDTGLVPPCTFPDEESLPTAKLWQQISRLRVGLSNWRRQLLKMISHIEDLNSVEFAPRGPFNSTYREDQRLQFSLTGERIRDRLQELVDEYDEYIRECSHIMDGFSLATQLEISQIGRSDAKTNQEISRVNLDVAKMTRQDGSIMKSIAVLGMIFLPASFATAFFSMDFFDFPKEAKGGTLSSLFWIYVLAAILLTLGTMAIFYFCILKKRNKEAESDRSSTAVSMV</sequence>
<evidence type="ECO:0000256" key="5">
    <source>
        <dbReference type="SAM" id="Phobius"/>
    </source>
</evidence>
<accession>A0AAD8UJY9</accession>
<keyword evidence="7" id="KW-1185">Reference proteome</keyword>
<comment type="subcellular location">
    <subcellularLocation>
        <location evidence="1">Membrane</location>
        <topology evidence="1">Multi-pass membrane protein</topology>
    </subcellularLocation>
</comment>
<feature type="transmembrane region" description="Helical" evidence="5">
    <location>
        <begin position="412"/>
        <end position="433"/>
    </location>
</feature>
<feature type="transmembrane region" description="Helical" evidence="5">
    <location>
        <begin position="453"/>
        <end position="475"/>
    </location>
</feature>